<comment type="caution">
    <text evidence="1">The sequence shown here is derived from an EMBL/GenBank/DDBJ whole genome shotgun (WGS) entry which is preliminary data.</text>
</comment>
<dbReference type="Proteomes" id="UP000799755">
    <property type="component" value="Unassembled WGS sequence"/>
</dbReference>
<protein>
    <submittedName>
        <fullName evidence="1">Uncharacterized protein</fullName>
    </submittedName>
</protein>
<name>A0ACB6QWF2_9PLEO</name>
<accession>A0ACB6QWF2</accession>
<proteinExistence type="predicted"/>
<sequence>MGPTRVGCVICGFLIYNPIASGPGSWLREFRAIYSCPSGTFVSGVGCHEAGMGST</sequence>
<gene>
    <name evidence="1" type="ORF">BDR25DRAFT_303374</name>
</gene>
<organism evidence="1 2">
    <name type="scientific">Lindgomyces ingoldianus</name>
    <dbReference type="NCBI Taxonomy" id="673940"/>
    <lineage>
        <taxon>Eukaryota</taxon>
        <taxon>Fungi</taxon>
        <taxon>Dikarya</taxon>
        <taxon>Ascomycota</taxon>
        <taxon>Pezizomycotina</taxon>
        <taxon>Dothideomycetes</taxon>
        <taxon>Pleosporomycetidae</taxon>
        <taxon>Pleosporales</taxon>
        <taxon>Lindgomycetaceae</taxon>
        <taxon>Lindgomyces</taxon>
    </lineage>
</organism>
<reference evidence="1" key="1">
    <citation type="journal article" date="2020" name="Stud. Mycol.">
        <title>101 Dothideomycetes genomes: a test case for predicting lifestyles and emergence of pathogens.</title>
        <authorList>
            <person name="Haridas S."/>
            <person name="Albert R."/>
            <person name="Binder M."/>
            <person name="Bloem J."/>
            <person name="Labutti K."/>
            <person name="Salamov A."/>
            <person name="Andreopoulos B."/>
            <person name="Baker S."/>
            <person name="Barry K."/>
            <person name="Bills G."/>
            <person name="Bluhm B."/>
            <person name="Cannon C."/>
            <person name="Castanera R."/>
            <person name="Culley D."/>
            <person name="Daum C."/>
            <person name="Ezra D."/>
            <person name="Gonzalez J."/>
            <person name="Henrissat B."/>
            <person name="Kuo A."/>
            <person name="Liang C."/>
            <person name="Lipzen A."/>
            <person name="Lutzoni F."/>
            <person name="Magnuson J."/>
            <person name="Mondo S."/>
            <person name="Nolan M."/>
            <person name="Ohm R."/>
            <person name="Pangilinan J."/>
            <person name="Park H.-J."/>
            <person name="Ramirez L."/>
            <person name="Alfaro M."/>
            <person name="Sun H."/>
            <person name="Tritt A."/>
            <person name="Yoshinaga Y."/>
            <person name="Zwiers L.-H."/>
            <person name="Turgeon B."/>
            <person name="Goodwin S."/>
            <person name="Spatafora J."/>
            <person name="Crous P."/>
            <person name="Grigoriev I."/>
        </authorList>
    </citation>
    <scope>NUCLEOTIDE SEQUENCE</scope>
    <source>
        <strain evidence="1">ATCC 200398</strain>
    </source>
</reference>
<evidence type="ECO:0000313" key="2">
    <source>
        <dbReference type="Proteomes" id="UP000799755"/>
    </source>
</evidence>
<keyword evidence="2" id="KW-1185">Reference proteome</keyword>
<dbReference type="EMBL" id="MU003505">
    <property type="protein sequence ID" value="KAF2471329.1"/>
    <property type="molecule type" value="Genomic_DNA"/>
</dbReference>
<evidence type="ECO:0000313" key="1">
    <source>
        <dbReference type="EMBL" id="KAF2471329.1"/>
    </source>
</evidence>